<dbReference type="EMBL" id="JAFMPM010000005">
    <property type="protein sequence ID" value="MBO0611792.1"/>
    <property type="molecule type" value="Genomic_DNA"/>
</dbReference>
<dbReference type="Proteomes" id="UP000664466">
    <property type="component" value="Unassembled WGS sequence"/>
</dbReference>
<name>A0A8B0SNS2_9GAMM</name>
<evidence type="ECO:0000313" key="3">
    <source>
        <dbReference type="Proteomes" id="UP000664466"/>
    </source>
</evidence>
<reference evidence="2" key="2">
    <citation type="submission" date="2021-04" db="EMBL/GenBank/DDBJ databases">
        <title>Complete Genome and methylome analysis of Thiothrix fructosivorans ATCC 49748.</title>
        <authorList>
            <person name="Fomenkov A."/>
            <person name="Sun L."/>
            <person name="Vincze T."/>
            <person name="Grabovich M.Y."/>
            <person name="Roberts R.J."/>
        </authorList>
    </citation>
    <scope>NUCLEOTIDE SEQUENCE</scope>
    <source>
        <strain evidence="2">ATCC 49748</strain>
    </source>
</reference>
<sequence>MVLEHTTPAGQSVFYDLFPAAQAANLLIRAQLLDELIKVLQSRFSTQAEAAAA</sequence>
<proteinExistence type="predicted"/>
<dbReference type="EMBL" id="CP072748">
    <property type="protein sequence ID" value="QTX10552.1"/>
    <property type="molecule type" value="Genomic_DNA"/>
</dbReference>
<keyword evidence="3" id="KW-1185">Reference proteome</keyword>
<organism evidence="2">
    <name type="scientific">Thiothrix fructosivorans</name>
    <dbReference type="NCBI Taxonomy" id="111770"/>
    <lineage>
        <taxon>Bacteria</taxon>
        <taxon>Pseudomonadati</taxon>
        <taxon>Pseudomonadota</taxon>
        <taxon>Gammaproteobacteria</taxon>
        <taxon>Thiotrichales</taxon>
        <taxon>Thiotrichaceae</taxon>
        <taxon>Thiothrix</taxon>
    </lineage>
</organism>
<dbReference type="RefSeq" id="WP_207249306.1">
    <property type="nucleotide sequence ID" value="NZ_JAFMPM010000005.1"/>
</dbReference>
<protein>
    <submittedName>
        <fullName evidence="2">Uncharacterized protein</fullName>
    </submittedName>
</protein>
<evidence type="ECO:0000313" key="2">
    <source>
        <dbReference type="EMBL" id="QTX10552.1"/>
    </source>
</evidence>
<dbReference type="AlphaFoldDB" id="A0A8B0SNS2"/>
<gene>
    <name evidence="2" type="ORF">J1836_018605</name>
    <name evidence="1" type="ORF">J1836_02460</name>
</gene>
<evidence type="ECO:0000313" key="1">
    <source>
        <dbReference type="EMBL" id="MBO0611792.1"/>
    </source>
</evidence>
<geneLocation type="plasmid" evidence="1">
    <name>pTfr446</name>
</geneLocation>
<accession>A0A8B0SNS2</accession>
<keyword evidence="1" id="KW-0614">Plasmid</keyword>
<reference evidence="1 3" key="1">
    <citation type="submission" date="2021-03" db="EMBL/GenBank/DDBJ databases">
        <title>Draft genome and methylome analysis of Thiotrix fructosivoruns ATCC 49748.</title>
        <authorList>
            <person name="Fomenkov A."/>
            <person name="Grabovich M.Y."/>
            <person name="Roberts R.J."/>
        </authorList>
    </citation>
    <scope>NUCLEOTIDE SEQUENCE [LARGE SCALE GENOMIC DNA]</scope>
    <source>
        <strain evidence="1 3">ATCC 49748</strain>
        <plasmid evidence="1">pTfr446</plasmid>
    </source>
</reference>